<accession>A0A150RYN9</accession>
<reference evidence="1 2" key="1">
    <citation type="submission" date="2014-02" db="EMBL/GenBank/DDBJ databases">
        <title>The small core and large imbalanced accessory genome model reveals a collaborative survival strategy of Sorangium cellulosum strains in nature.</title>
        <authorList>
            <person name="Han K."/>
            <person name="Peng R."/>
            <person name="Blom J."/>
            <person name="Li Y.-Z."/>
        </authorList>
    </citation>
    <scope>NUCLEOTIDE SEQUENCE [LARGE SCALE GENOMIC DNA]</scope>
    <source>
        <strain evidence="1 2">So0011-07</strain>
    </source>
</reference>
<organism evidence="1 2">
    <name type="scientific">Sorangium cellulosum</name>
    <name type="common">Polyangium cellulosum</name>
    <dbReference type="NCBI Taxonomy" id="56"/>
    <lineage>
        <taxon>Bacteria</taxon>
        <taxon>Pseudomonadati</taxon>
        <taxon>Myxococcota</taxon>
        <taxon>Polyangia</taxon>
        <taxon>Polyangiales</taxon>
        <taxon>Polyangiaceae</taxon>
        <taxon>Sorangium</taxon>
    </lineage>
</organism>
<name>A0A150RYN9_SORCE</name>
<dbReference type="AlphaFoldDB" id="A0A150RYN9"/>
<sequence>MFPGSSVLRARDSPVAQAKTVRYSAALTPHAVNRQADLVVVLVGERRRHAMGIVVEVQLGRAPTGPSWTARSILPWSSATPGS</sequence>
<dbReference type="Proteomes" id="UP000075635">
    <property type="component" value="Unassembled WGS sequence"/>
</dbReference>
<evidence type="ECO:0000313" key="2">
    <source>
        <dbReference type="Proteomes" id="UP000075635"/>
    </source>
</evidence>
<protein>
    <submittedName>
        <fullName evidence="1">Uncharacterized protein</fullName>
    </submittedName>
</protein>
<evidence type="ECO:0000313" key="1">
    <source>
        <dbReference type="EMBL" id="KYF85337.1"/>
    </source>
</evidence>
<comment type="caution">
    <text evidence="1">The sequence shown here is derived from an EMBL/GenBank/DDBJ whole genome shotgun (WGS) entry which is preliminary data.</text>
</comment>
<proteinExistence type="predicted"/>
<gene>
    <name evidence="1" type="ORF">BE17_39555</name>
</gene>
<dbReference type="EMBL" id="JEMB01001733">
    <property type="protein sequence ID" value="KYF85337.1"/>
    <property type="molecule type" value="Genomic_DNA"/>
</dbReference>